<accession>A0A077NF55</accession>
<name>A0A077NF55_XENBV</name>
<dbReference type="HOGENOM" id="CLU_3241577_0_0_6"/>
<proteinExistence type="predicted"/>
<reference evidence="1" key="1">
    <citation type="submission" date="2013-07" db="EMBL/GenBank/DDBJ databases">
        <title>Sub-species coevolution in mutualistic symbiosis.</title>
        <authorList>
            <person name="Murfin K."/>
            <person name="Klassen J."/>
            <person name="Lee M."/>
            <person name="Forst S."/>
            <person name="Stock P."/>
            <person name="Goodrich-Blair H."/>
        </authorList>
    </citation>
    <scope>NUCLEOTIDE SEQUENCE [LARGE SCALE GENOMIC DNA]</scope>
    <source>
        <strain evidence="1">Puntauvense</strain>
    </source>
</reference>
<gene>
    <name evidence="1" type="ORF">XBP1_2100006</name>
</gene>
<sequence length="43" mass="5047">MEFTNQLEDSKYPKNQLVNQHSNIIIENGEIIFFDPSKTTFTN</sequence>
<dbReference type="EMBL" id="CBSW010000125">
    <property type="protein sequence ID" value="CDG96475.1"/>
    <property type="molecule type" value="Genomic_DNA"/>
</dbReference>
<organism evidence="1">
    <name type="scientific">Xenorhabdus bovienii str. puntauvense</name>
    <dbReference type="NCBI Taxonomy" id="1398201"/>
    <lineage>
        <taxon>Bacteria</taxon>
        <taxon>Pseudomonadati</taxon>
        <taxon>Pseudomonadota</taxon>
        <taxon>Gammaproteobacteria</taxon>
        <taxon>Enterobacterales</taxon>
        <taxon>Morganellaceae</taxon>
        <taxon>Xenorhabdus</taxon>
    </lineage>
</organism>
<dbReference type="AlphaFoldDB" id="A0A077NF55"/>
<comment type="caution">
    <text evidence="1">The sequence shown here is derived from an EMBL/GenBank/DDBJ whole genome shotgun (WGS) entry which is preliminary data.</text>
</comment>
<protein>
    <submittedName>
        <fullName evidence="1">Uncharacterized protein</fullName>
    </submittedName>
</protein>
<dbReference type="Proteomes" id="UP000028511">
    <property type="component" value="Unassembled WGS sequence"/>
</dbReference>
<evidence type="ECO:0000313" key="1">
    <source>
        <dbReference type="EMBL" id="CDG96475.1"/>
    </source>
</evidence>